<reference evidence="5 6" key="1">
    <citation type="submission" date="2024-01" db="EMBL/GenBank/DDBJ databases">
        <title>Description of Olsenella sp. nov., isolated from pig feces.</title>
        <authorList>
            <person name="Chang Y.-H."/>
        </authorList>
    </citation>
    <scope>NUCLEOTIDE SEQUENCE [LARGE SCALE GENOMIC DNA]</scope>
    <source>
        <strain evidence="5 6">YH-ols2223</strain>
    </source>
</reference>
<protein>
    <submittedName>
        <fullName evidence="5">PD-(D/E)XK nuclease family protein</fullName>
    </submittedName>
</protein>
<dbReference type="Proteomes" id="UP001332931">
    <property type="component" value="Unassembled WGS sequence"/>
</dbReference>
<keyword evidence="6" id="KW-1185">Reference proteome</keyword>
<keyword evidence="2" id="KW-0378">Hydrolase</keyword>
<keyword evidence="2" id="KW-0547">Nucleotide-binding</keyword>
<evidence type="ECO:0000259" key="4">
    <source>
        <dbReference type="Pfam" id="PF12705"/>
    </source>
</evidence>
<name>A0ABU7R7I5_9ACTN</name>
<keyword evidence="1" id="KW-0227">DNA damage</keyword>
<accession>A0ABU7R7I5</accession>
<dbReference type="RefSeq" id="WP_330957281.1">
    <property type="nucleotide sequence ID" value="NZ_JAZGJQ010000001.1"/>
</dbReference>
<organism evidence="5 6">
    <name type="scientific">Olsenella absiana</name>
    <dbReference type="NCBI Taxonomy" id="3115222"/>
    <lineage>
        <taxon>Bacteria</taxon>
        <taxon>Bacillati</taxon>
        <taxon>Actinomycetota</taxon>
        <taxon>Coriobacteriia</taxon>
        <taxon>Coriobacteriales</taxon>
        <taxon>Atopobiaceae</taxon>
        <taxon>Olsenella</taxon>
    </lineage>
</organism>
<sequence length="1099" mass="114601">MTLHIIQTSDYGIVPAPCARVLREAVASTGAAALLAPSLGQALDMQRALADEEGLALGVTCTTPGLWAKERWGVWGDGSAIVSAQERYVLLRLVVADASEGDLAGLPATPGLVKTLARLAASSLPWLPLAKDGRVDDADPRAAGLGRGERAVLSLLGAYRGALRERGRVEASEAMVRLPEALEEAGAAAVPVVLNGVAPASAAERALAVGLAAAAPVCWVVPVDAGPASDVSRDLVATLRSEAGAAGVEVACEEPLGGTGAPASGDELSRLRASLFRADVAPVEPQGQVRCALALGPLAEAELVCQEVTGLVAEGCADVVVACPDPARTWDALAPKLAARGLLAEGSVQRRVGDLPATRAFLGFAAQVAQLQELACSWPEDEQGEEGPVPALGDMSWWPPRALTDFLLSDASGVARERAYALDLKWRGNRMLSPAQVLAQLQRRASTSDEVARATAALLRGRLSTAALELERGVRARLEARRALDPDEVARAGAAPSREAGEGCEEGLLSAADCLARVREAAGELASAGLTCSPKAGSGARRTTLATLVGLVGELLSDEAAPSRLKLGGGAAGPAAPGLPRVRVCSVREAAALAPRSVDALVVSGLTSAAWPLAPADDAIVALASKLGLDAETDPLRVARRDFAALVAAPSRALVLERAANDAASHPTYPAVVLTECLACYGLGPEDEPAEGSPLRARRLGEGRPGALLAASGRAPGVEGSELPGEPGTIGEASRDMILVPRNAETGLAALSASQIESYLECPYKWFALRRLGLGDNDATFSNVQAGTFAHRVLEVSHRELLARAAVAEGLADEAAIEEDGLEGALADVGFVASARVAPERLDLAHRLVDEEFDRHLCHQRMRATTLRSQSLVPHTATEGLRLDRLRGELESVMDFEATRLEGFSPRHFELRFGGRSARSAHVTYAGIDFVGSVDRVDVDAHGRAVVIDYKHKRAPGFSREYDAFPEGAPAEAAALALPRRVQSLIYAQVVRRLMPELKVVGAVYLSTSGAGAADHEIAGALDANAVEQVMGAAPSERRAQHLVCGAPGTIGFEELLDACEDRVADAVGRMLAGEIPAEPRDKAACSWCPVTDCPRRIR</sequence>
<evidence type="ECO:0000313" key="5">
    <source>
        <dbReference type="EMBL" id="MEE6146515.1"/>
    </source>
</evidence>
<keyword evidence="2" id="KW-0067">ATP-binding</keyword>
<gene>
    <name evidence="5" type="ORF">VXJ25_00680</name>
</gene>
<comment type="caution">
    <text evidence="5">The sequence shown here is derived from an EMBL/GenBank/DDBJ whole genome shotgun (WGS) entry which is preliminary data.</text>
</comment>
<keyword evidence="2" id="KW-0347">Helicase</keyword>
<evidence type="ECO:0000256" key="3">
    <source>
        <dbReference type="ARBA" id="ARBA00023204"/>
    </source>
</evidence>
<feature type="domain" description="PD-(D/E)XK endonuclease-like" evidence="4">
    <location>
        <begin position="751"/>
        <end position="1093"/>
    </location>
</feature>
<proteinExistence type="predicted"/>
<keyword evidence="3" id="KW-0234">DNA repair</keyword>
<evidence type="ECO:0000256" key="1">
    <source>
        <dbReference type="ARBA" id="ARBA00022763"/>
    </source>
</evidence>
<evidence type="ECO:0000313" key="6">
    <source>
        <dbReference type="Proteomes" id="UP001332931"/>
    </source>
</evidence>
<evidence type="ECO:0000256" key="2">
    <source>
        <dbReference type="ARBA" id="ARBA00022806"/>
    </source>
</evidence>
<dbReference type="Pfam" id="PF12705">
    <property type="entry name" value="PDDEXK_1"/>
    <property type="match status" value="1"/>
</dbReference>
<dbReference type="InterPro" id="IPR038726">
    <property type="entry name" value="PDDEXK_AddAB-type"/>
</dbReference>
<dbReference type="EMBL" id="JAZGJQ010000001">
    <property type="protein sequence ID" value="MEE6146515.1"/>
    <property type="molecule type" value="Genomic_DNA"/>
</dbReference>